<dbReference type="EMBL" id="PUIV01000015">
    <property type="protein sequence ID" value="PWB93793.1"/>
    <property type="molecule type" value="Genomic_DNA"/>
</dbReference>
<gene>
    <name evidence="2" type="ORF">C5689_10975</name>
</gene>
<accession>A0A2U1SQC2</accession>
<name>A0A2U1SQC2_METSR</name>
<dbReference type="InterPro" id="IPR052718">
    <property type="entry name" value="NmrA-type_oxidoreductase"/>
</dbReference>
<dbReference type="Pfam" id="PF05368">
    <property type="entry name" value="NmrA"/>
    <property type="match status" value="1"/>
</dbReference>
<dbReference type="InterPro" id="IPR008030">
    <property type="entry name" value="NmrA-like"/>
</dbReference>
<dbReference type="InterPro" id="IPR036291">
    <property type="entry name" value="NAD(P)-bd_dom_sf"/>
</dbReference>
<dbReference type="Proteomes" id="UP000245137">
    <property type="component" value="Unassembled WGS sequence"/>
</dbReference>
<dbReference type="Gene3D" id="3.40.50.720">
    <property type="entry name" value="NAD(P)-binding Rossmann-like Domain"/>
    <property type="match status" value="1"/>
</dbReference>
<proteinExistence type="predicted"/>
<dbReference type="CDD" id="cd05269">
    <property type="entry name" value="TMR_SDR_a"/>
    <property type="match status" value="1"/>
</dbReference>
<keyword evidence="3" id="KW-1185">Reference proteome</keyword>
<protein>
    <submittedName>
        <fullName evidence="2">NAD(P)-dependent oxidoreductase</fullName>
    </submittedName>
</protein>
<dbReference type="PANTHER" id="PTHR47129:SF1">
    <property type="entry name" value="NMRA-LIKE DOMAIN-CONTAINING PROTEIN"/>
    <property type="match status" value="1"/>
</dbReference>
<sequence>MTSPAQPRIFVTGATGQLGRLVIGALLRSVPATRIVAGVRRTDSDAARDLAALGVELRIADYSRPETLAPAFAGVDRLLLISSSEIGQRTAQHRNVIEAATRVGVGLIAYTSLLRADVSPLALAQEHRETEAILRASGTPFVLLRNGWYTENYAASIAPALAHGVFIGCAGEGRIASAARADYAEAAAAVLTGEDHAGRVYELAGDDAYTLGQFAAAIGEAAGRKIDYQNLPEADFAAALVRAGLPDGFAALLADSDAGAAKGALFDNGLQLRALIGRPTTPYEVTIAQTWATLAALSSAE</sequence>
<dbReference type="PANTHER" id="PTHR47129">
    <property type="entry name" value="QUINONE OXIDOREDUCTASE 2"/>
    <property type="match status" value="1"/>
</dbReference>
<feature type="domain" description="NmrA-like" evidence="1">
    <location>
        <begin position="8"/>
        <end position="250"/>
    </location>
</feature>
<comment type="caution">
    <text evidence="2">The sequence shown here is derived from an EMBL/GenBank/DDBJ whole genome shotgun (WGS) entry which is preliminary data.</text>
</comment>
<dbReference type="RefSeq" id="WP_108917317.1">
    <property type="nucleotide sequence ID" value="NZ_BGJY01000001.1"/>
</dbReference>
<dbReference type="OrthoDB" id="7771794at2"/>
<dbReference type="AlphaFoldDB" id="A0A2U1SQC2"/>
<dbReference type="SUPFAM" id="SSF51735">
    <property type="entry name" value="NAD(P)-binding Rossmann-fold domains"/>
    <property type="match status" value="1"/>
</dbReference>
<organism evidence="2 3">
    <name type="scientific">Methylosinus sporium</name>
    <dbReference type="NCBI Taxonomy" id="428"/>
    <lineage>
        <taxon>Bacteria</taxon>
        <taxon>Pseudomonadati</taxon>
        <taxon>Pseudomonadota</taxon>
        <taxon>Alphaproteobacteria</taxon>
        <taxon>Hyphomicrobiales</taxon>
        <taxon>Methylocystaceae</taxon>
        <taxon>Methylosinus</taxon>
    </lineage>
</organism>
<evidence type="ECO:0000259" key="1">
    <source>
        <dbReference type="Pfam" id="PF05368"/>
    </source>
</evidence>
<reference evidence="2 3" key="1">
    <citation type="journal article" date="2018" name="Appl. Microbiol. Biotechnol.">
        <title>Co-cultivation of the strictly anaerobic methanogen Methanosarcina barkeri with aerobic methanotrophs in an oxygen-limited membrane bioreactor.</title>
        <authorList>
            <person name="In 't Zandt M.H."/>
            <person name="van den Bosch T.J.M."/>
            <person name="Rijkers R."/>
            <person name="van Kessel M.A.H.J."/>
            <person name="Jetten M.S.M."/>
            <person name="Welte C.U."/>
        </authorList>
    </citation>
    <scope>NUCLEOTIDE SEQUENCE [LARGE SCALE GENOMIC DNA]</scope>
    <source>
        <strain evidence="2 3">DSM 17706</strain>
    </source>
</reference>
<dbReference type="Gene3D" id="3.90.25.10">
    <property type="entry name" value="UDP-galactose 4-epimerase, domain 1"/>
    <property type="match status" value="1"/>
</dbReference>
<evidence type="ECO:0000313" key="3">
    <source>
        <dbReference type="Proteomes" id="UP000245137"/>
    </source>
</evidence>
<evidence type="ECO:0000313" key="2">
    <source>
        <dbReference type="EMBL" id="PWB93793.1"/>
    </source>
</evidence>